<comment type="caution">
    <text evidence="1">The sequence shown here is derived from an EMBL/GenBank/DDBJ whole genome shotgun (WGS) entry which is preliminary data.</text>
</comment>
<keyword evidence="2" id="KW-1185">Reference proteome</keyword>
<protein>
    <submittedName>
        <fullName evidence="1">Uncharacterized protein</fullName>
    </submittedName>
</protein>
<proteinExistence type="predicted"/>
<reference evidence="1" key="1">
    <citation type="submission" date="2022-10" db="EMBL/GenBank/DDBJ databases">
        <title>Genome Sequence of Xylaria curta.</title>
        <authorList>
            <person name="Buettner E."/>
        </authorList>
    </citation>
    <scope>NUCLEOTIDE SEQUENCE</scope>
    <source>
        <strain evidence="1">Babe10</strain>
    </source>
</reference>
<gene>
    <name evidence="1" type="ORF">NUW58_g7359</name>
</gene>
<organism evidence="1 2">
    <name type="scientific">Xylaria curta</name>
    <dbReference type="NCBI Taxonomy" id="42375"/>
    <lineage>
        <taxon>Eukaryota</taxon>
        <taxon>Fungi</taxon>
        <taxon>Dikarya</taxon>
        <taxon>Ascomycota</taxon>
        <taxon>Pezizomycotina</taxon>
        <taxon>Sordariomycetes</taxon>
        <taxon>Xylariomycetidae</taxon>
        <taxon>Xylariales</taxon>
        <taxon>Xylariaceae</taxon>
        <taxon>Xylaria</taxon>
    </lineage>
</organism>
<name>A0ACC1NKB4_9PEZI</name>
<dbReference type="Proteomes" id="UP001143856">
    <property type="component" value="Unassembled WGS sequence"/>
</dbReference>
<evidence type="ECO:0000313" key="1">
    <source>
        <dbReference type="EMBL" id="KAJ2978864.1"/>
    </source>
</evidence>
<dbReference type="EMBL" id="JAPDGR010001891">
    <property type="protein sequence ID" value="KAJ2978864.1"/>
    <property type="molecule type" value="Genomic_DNA"/>
</dbReference>
<evidence type="ECO:0000313" key="2">
    <source>
        <dbReference type="Proteomes" id="UP001143856"/>
    </source>
</evidence>
<accession>A0ACC1NKB4</accession>
<sequence>MKVSCFSAIALVAACGVSAGDLTPSWKKLTYSLGLMELNLNYDRTRVDNYYAQAALKGVDGNPLNGTEKAVAEILLRRLTDANHMQIVALSDLRGYLYWPEKNPEQYYGADKRYVESIDFHLPEGFLDTQGVFNDRDGLRPISDIPSCQVCPITW</sequence>